<dbReference type="InterPro" id="IPR050638">
    <property type="entry name" value="AA-Vitamin_Transporters"/>
</dbReference>
<reference evidence="8 9" key="1">
    <citation type="submission" date="2016-10" db="EMBL/GenBank/DDBJ databases">
        <title>Chromobacterium muskegensis sp. nov., an insecticidal bacterium isolated from Sphagnum bogs.</title>
        <authorList>
            <person name="Sparks M.E."/>
            <person name="Blackburn M.B."/>
            <person name="Gundersen-Rindal D.E."/>
            <person name="Mitchell A."/>
            <person name="Farrar R."/>
            <person name="Kuhar D."/>
        </authorList>
    </citation>
    <scope>NUCLEOTIDE SEQUENCE [LARGE SCALE GENOMIC DNA]</scope>
    <source>
        <strain evidence="8 9">21-1</strain>
    </source>
</reference>
<dbReference type="PANTHER" id="PTHR32322">
    <property type="entry name" value="INNER MEMBRANE TRANSPORTER"/>
    <property type="match status" value="1"/>
</dbReference>
<feature type="transmembrane region" description="Helical" evidence="6">
    <location>
        <begin position="63"/>
        <end position="80"/>
    </location>
</feature>
<feature type="transmembrane region" description="Helical" evidence="6">
    <location>
        <begin position="148"/>
        <end position="167"/>
    </location>
</feature>
<dbReference type="PANTHER" id="PTHR32322:SF2">
    <property type="entry name" value="EAMA DOMAIN-CONTAINING PROTEIN"/>
    <property type="match status" value="1"/>
</dbReference>
<feature type="domain" description="EamA" evidence="7">
    <location>
        <begin position="4"/>
        <end position="135"/>
    </location>
</feature>
<evidence type="ECO:0000256" key="3">
    <source>
        <dbReference type="ARBA" id="ARBA00022692"/>
    </source>
</evidence>
<organism evidence="8 9">
    <name type="scientific">Chromobacterium vaccinii</name>
    <dbReference type="NCBI Taxonomy" id="1108595"/>
    <lineage>
        <taxon>Bacteria</taxon>
        <taxon>Pseudomonadati</taxon>
        <taxon>Pseudomonadota</taxon>
        <taxon>Betaproteobacteria</taxon>
        <taxon>Neisseriales</taxon>
        <taxon>Chromobacteriaceae</taxon>
        <taxon>Chromobacterium</taxon>
    </lineage>
</organism>
<evidence type="ECO:0000256" key="4">
    <source>
        <dbReference type="ARBA" id="ARBA00022989"/>
    </source>
</evidence>
<keyword evidence="4 6" id="KW-1133">Transmembrane helix</keyword>
<feature type="transmembrane region" description="Helical" evidence="6">
    <location>
        <begin position="179"/>
        <end position="202"/>
    </location>
</feature>
<feature type="transmembrane region" description="Helical" evidence="6">
    <location>
        <begin position="92"/>
        <end position="112"/>
    </location>
</feature>
<evidence type="ECO:0000256" key="6">
    <source>
        <dbReference type="SAM" id="Phobius"/>
    </source>
</evidence>
<feature type="transmembrane region" description="Helical" evidence="6">
    <location>
        <begin position="27"/>
        <end position="51"/>
    </location>
</feature>
<evidence type="ECO:0000256" key="5">
    <source>
        <dbReference type="ARBA" id="ARBA00023136"/>
    </source>
</evidence>
<feature type="domain" description="EamA" evidence="7">
    <location>
        <begin position="150"/>
        <end position="282"/>
    </location>
</feature>
<dbReference type="Pfam" id="PF00892">
    <property type="entry name" value="EamA"/>
    <property type="match status" value="2"/>
</dbReference>
<feature type="transmembrane region" description="Helical" evidence="6">
    <location>
        <begin position="267"/>
        <end position="283"/>
    </location>
</feature>
<dbReference type="AlphaFoldDB" id="A0A1D9LKT1"/>
<dbReference type="EMBL" id="CP017707">
    <property type="protein sequence ID" value="AOZ51839.1"/>
    <property type="molecule type" value="Genomic_DNA"/>
</dbReference>
<evidence type="ECO:0000259" key="7">
    <source>
        <dbReference type="Pfam" id="PF00892"/>
    </source>
</evidence>
<keyword evidence="5 6" id="KW-0472">Membrane</keyword>
<dbReference type="InterPro" id="IPR000620">
    <property type="entry name" value="EamA_dom"/>
</dbReference>
<evidence type="ECO:0000313" key="8">
    <source>
        <dbReference type="EMBL" id="AOZ51839.1"/>
    </source>
</evidence>
<sequence length="288" mass="31536">MLPYLALTLAMFLWSSAFIVLKYVFQFYHPLAVLFARMAIATLCLLPLAMGGRIAWHYRKGDWPWLLAMGLCEPCLYFLFEANALMHTSASQAGVITATLPMMMAVGAALFLHERQPRQVWLGIALSFAGVIWLSMDSQAGPGAPDPLLGNALEFCAMICASGYVLIAKRLSVRYSPLALTGVQTLAGCAWFGLAMLTPWGVWPDRLLLVPSLWVLYLGAAITLGAYGLYTWAVSRIPVARAGAFNNLIPVFTVAMAWLLLDEKLQAWQGAAGALVFAGVWMSQRRQA</sequence>
<dbReference type="KEGG" id="cvc:BKX93_18780"/>
<protein>
    <recommendedName>
        <fullName evidence="7">EamA domain-containing protein</fullName>
    </recommendedName>
</protein>
<dbReference type="Proteomes" id="UP000178776">
    <property type="component" value="Chromosome"/>
</dbReference>
<dbReference type="STRING" id="1108595.BKX93_18780"/>
<feature type="transmembrane region" description="Helical" evidence="6">
    <location>
        <begin position="119"/>
        <end position="136"/>
    </location>
</feature>
<comment type="similarity">
    <text evidence="2">Belongs to the EamA transporter family.</text>
</comment>
<evidence type="ECO:0000256" key="1">
    <source>
        <dbReference type="ARBA" id="ARBA00004141"/>
    </source>
</evidence>
<name>A0A1D9LKT1_9NEIS</name>
<keyword evidence="3 6" id="KW-0812">Transmembrane</keyword>
<feature type="transmembrane region" description="Helical" evidence="6">
    <location>
        <begin position="244"/>
        <end position="261"/>
    </location>
</feature>
<evidence type="ECO:0000313" key="9">
    <source>
        <dbReference type="Proteomes" id="UP000178776"/>
    </source>
</evidence>
<accession>A0A1D9LKT1</accession>
<gene>
    <name evidence="8" type="ORF">BKX93_18780</name>
</gene>
<dbReference type="InterPro" id="IPR037185">
    <property type="entry name" value="EmrE-like"/>
</dbReference>
<dbReference type="GO" id="GO:0016020">
    <property type="term" value="C:membrane"/>
    <property type="evidence" value="ECO:0007669"/>
    <property type="project" value="UniProtKB-SubCell"/>
</dbReference>
<feature type="transmembrane region" description="Helical" evidence="6">
    <location>
        <begin position="214"/>
        <end position="232"/>
    </location>
</feature>
<proteinExistence type="inferred from homology"/>
<dbReference type="SUPFAM" id="SSF103481">
    <property type="entry name" value="Multidrug resistance efflux transporter EmrE"/>
    <property type="match status" value="2"/>
</dbReference>
<dbReference type="Gene3D" id="1.10.3730.20">
    <property type="match status" value="1"/>
</dbReference>
<evidence type="ECO:0000256" key="2">
    <source>
        <dbReference type="ARBA" id="ARBA00007362"/>
    </source>
</evidence>
<comment type="subcellular location">
    <subcellularLocation>
        <location evidence="1">Membrane</location>
        <topology evidence="1">Multi-pass membrane protein</topology>
    </subcellularLocation>
</comment>